<dbReference type="GO" id="GO:0008312">
    <property type="term" value="F:7S RNA binding"/>
    <property type="evidence" value="ECO:0007669"/>
    <property type="project" value="InterPro"/>
</dbReference>
<dbReference type="Pfam" id="PF02978">
    <property type="entry name" value="SRP_SPB"/>
    <property type="match status" value="1"/>
</dbReference>
<proteinExistence type="inferred from homology"/>
<dbReference type="InterPro" id="IPR004125">
    <property type="entry name" value="Signal_recog_particle_SRP54_M"/>
</dbReference>
<gene>
    <name evidence="9" type="primary">ffh</name>
    <name evidence="12" type="ORF">AALO17_09400</name>
</gene>
<dbReference type="InterPro" id="IPR036891">
    <property type="entry name" value="Signal_recog_part_SRP54_M_sf"/>
</dbReference>
<evidence type="ECO:0000256" key="4">
    <source>
        <dbReference type="ARBA" id="ARBA00022884"/>
    </source>
</evidence>
<feature type="binding site" evidence="9">
    <location>
        <begin position="249"/>
        <end position="252"/>
    </location>
    <ligand>
        <name>GTP</name>
        <dbReference type="ChEBI" id="CHEBI:37565"/>
    </ligand>
</feature>
<dbReference type="GO" id="GO:0005525">
    <property type="term" value="F:GTP binding"/>
    <property type="evidence" value="ECO:0007669"/>
    <property type="project" value="UniProtKB-UniRule"/>
</dbReference>
<dbReference type="Gene3D" id="1.20.120.140">
    <property type="entry name" value="Signal recognition particle SRP54, nucleotide-binding domain"/>
    <property type="match status" value="1"/>
</dbReference>
<evidence type="ECO:0000256" key="9">
    <source>
        <dbReference type="HAMAP-Rule" id="MF_00306"/>
    </source>
</evidence>
<dbReference type="RefSeq" id="WP_067555975.1">
    <property type="nucleotide sequence ID" value="NZ_CAJTBG010000044.1"/>
</dbReference>
<dbReference type="GO" id="GO:0048500">
    <property type="term" value="C:signal recognition particle"/>
    <property type="evidence" value="ECO:0007669"/>
    <property type="project" value="UniProtKB-UniRule"/>
</dbReference>
<dbReference type="Proteomes" id="UP000069771">
    <property type="component" value="Chromosome"/>
</dbReference>
<dbReference type="GO" id="GO:0003924">
    <property type="term" value="F:GTPase activity"/>
    <property type="evidence" value="ECO:0007669"/>
    <property type="project" value="UniProtKB-UniRule"/>
</dbReference>
<accession>A0A140DTU7</accession>
<dbReference type="EMBL" id="CP011391">
    <property type="protein sequence ID" value="AMK54074.1"/>
    <property type="molecule type" value="Genomic_DNA"/>
</dbReference>
<keyword evidence="6 9" id="KW-0733">Signal recognition particle</keyword>
<dbReference type="Gene3D" id="1.10.260.30">
    <property type="entry name" value="Signal recognition particle, SRP54 subunit, M-domain"/>
    <property type="match status" value="1"/>
</dbReference>
<dbReference type="AlphaFoldDB" id="A0A140DTU7"/>
<feature type="binding site" evidence="9">
    <location>
        <begin position="108"/>
        <end position="115"/>
    </location>
    <ligand>
        <name>GTP</name>
        <dbReference type="ChEBI" id="CHEBI:37565"/>
    </ligand>
</feature>
<dbReference type="GO" id="GO:0006614">
    <property type="term" value="P:SRP-dependent cotranslational protein targeting to membrane"/>
    <property type="evidence" value="ECO:0007669"/>
    <property type="project" value="InterPro"/>
</dbReference>
<evidence type="ECO:0000256" key="1">
    <source>
        <dbReference type="ARBA" id="ARBA00005450"/>
    </source>
</evidence>
<dbReference type="PANTHER" id="PTHR11564">
    <property type="entry name" value="SIGNAL RECOGNITION PARTICLE 54K PROTEIN SRP54"/>
    <property type="match status" value="1"/>
</dbReference>
<dbReference type="Pfam" id="PF02881">
    <property type="entry name" value="SRP54_N"/>
    <property type="match status" value="1"/>
</dbReference>
<evidence type="ECO:0000313" key="12">
    <source>
        <dbReference type="EMBL" id="AMK54074.1"/>
    </source>
</evidence>
<dbReference type="PATRIC" id="fig|1702221.3.peg.910"/>
<evidence type="ECO:0000313" key="13">
    <source>
        <dbReference type="Proteomes" id="UP000069771"/>
    </source>
</evidence>
<dbReference type="KEGG" id="fro:AALO17_09400"/>
<dbReference type="HAMAP" id="MF_00306">
    <property type="entry name" value="SRP54"/>
    <property type="match status" value="1"/>
</dbReference>
<dbReference type="InterPro" id="IPR022941">
    <property type="entry name" value="SRP54"/>
</dbReference>
<keyword evidence="3 9" id="KW-0378">Hydrolase</keyword>
<evidence type="ECO:0000256" key="8">
    <source>
        <dbReference type="ARBA" id="ARBA00048027"/>
    </source>
</evidence>
<feature type="binding site" evidence="9">
    <location>
        <begin position="191"/>
        <end position="195"/>
    </location>
    <ligand>
        <name>GTP</name>
        <dbReference type="ChEBI" id="CHEBI:37565"/>
    </ligand>
</feature>
<protein>
    <recommendedName>
        <fullName evidence="9">Signal recognition particle protein</fullName>
        <ecNumber evidence="9">3.6.5.4</ecNumber>
    </recommendedName>
    <alternativeName>
        <fullName evidence="9">Fifty-four homolog</fullName>
    </alternativeName>
</protein>
<dbReference type="InterPro" id="IPR000897">
    <property type="entry name" value="SRP54_GTPase_dom"/>
</dbReference>
<evidence type="ECO:0000259" key="11">
    <source>
        <dbReference type="PROSITE" id="PS00300"/>
    </source>
</evidence>
<dbReference type="CDD" id="cd18539">
    <property type="entry name" value="SRP_G"/>
    <property type="match status" value="1"/>
</dbReference>
<feature type="domain" description="SRP54-type proteins GTP-binding" evidence="11">
    <location>
        <begin position="270"/>
        <end position="283"/>
    </location>
</feature>
<dbReference type="InterPro" id="IPR003593">
    <property type="entry name" value="AAA+_ATPase"/>
</dbReference>
<evidence type="ECO:0000256" key="6">
    <source>
        <dbReference type="ARBA" id="ARBA00023135"/>
    </source>
</evidence>
<dbReference type="SMART" id="SM00962">
    <property type="entry name" value="SRP54"/>
    <property type="match status" value="1"/>
</dbReference>
<keyword evidence="4 9" id="KW-0694">RNA-binding</keyword>
<dbReference type="OrthoDB" id="9804720at2"/>
<comment type="domain">
    <text evidence="9">Composed of three domains: the N-terminal N domain, which is responsible for interactions with the ribosome, the central G domain, which binds GTP, and the C-terminal M domain, which binds the RNA and the signal sequence of the RNC.</text>
</comment>
<keyword evidence="7 9" id="KW-0687">Ribonucleoprotein</keyword>
<dbReference type="InterPro" id="IPR013822">
    <property type="entry name" value="Signal_recog_particl_SRP54_hlx"/>
</dbReference>
<keyword evidence="9" id="KW-0963">Cytoplasm</keyword>
<dbReference type="Pfam" id="PF00448">
    <property type="entry name" value="SRP54"/>
    <property type="match status" value="1"/>
</dbReference>
<comment type="catalytic activity">
    <reaction evidence="8 9">
        <text>GTP + H2O = GDP + phosphate + H(+)</text>
        <dbReference type="Rhea" id="RHEA:19669"/>
        <dbReference type="ChEBI" id="CHEBI:15377"/>
        <dbReference type="ChEBI" id="CHEBI:15378"/>
        <dbReference type="ChEBI" id="CHEBI:37565"/>
        <dbReference type="ChEBI" id="CHEBI:43474"/>
        <dbReference type="ChEBI" id="CHEBI:58189"/>
        <dbReference type="EC" id="3.6.5.4"/>
    </reaction>
</comment>
<dbReference type="InterPro" id="IPR042101">
    <property type="entry name" value="SRP54_N_sf"/>
</dbReference>
<dbReference type="GeneID" id="78477731"/>
<organism evidence="12 13">
    <name type="scientific">Faecalibaculum rodentium</name>
    <dbReference type="NCBI Taxonomy" id="1702221"/>
    <lineage>
        <taxon>Bacteria</taxon>
        <taxon>Bacillati</taxon>
        <taxon>Bacillota</taxon>
        <taxon>Erysipelotrichia</taxon>
        <taxon>Erysipelotrichales</taxon>
        <taxon>Erysipelotrichaceae</taxon>
        <taxon>Faecalibaculum</taxon>
    </lineage>
</organism>
<dbReference type="SUPFAM" id="SSF52540">
    <property type="entry name" value="P-loop containing nucleoside triphosphate hydrolases"/>
    <property type="match status" value="1"/>
</dbReference>
<dbReference type="Gene3D" id="3.40.50.300">
    <property type="entry name" value="P-loop containing nucleotide triphosphate hydrolases"/>
    <property type="match status" value="1"/>
</dbReference>
<keyword evidence="2 9" id="KW-0547">Nucleotide-binding</keyword>
<evidence type="ECO:0000256" key="2">
    <source>
        <dbReference type="ARBA" id="ARBA00022741"/>
    </source>
</evidence>
<comment type="subunit">
    <text evidence="9">Part of the signal recognition particle protein translocation system, which is composed of SRP and FtsY.</text>
</comment>
<reference evidence="12 13" key="1">
    <citation type="journal article" date="2016" name="Gut Pathog.">
        <title>Whole genome sequencing of "Faecalibaculum rodentium" ALO17, isolated from C57BL/6J laboratory mouse feces.</title>
        <authorList>
            <person name="Lim S."/>
            <person name="Chang D.H."/>
            <person name="Ahn S."/>
            <person name="Kim B.C."/>
        </authorList>
    </citation>
    <scope>NUCLEOTIDE SEQUENCE [LARGE SCALE GENOMIC DNA]</scope>
    <source>
        <strain evidence="12 13">Alo17</strain>
    </source>
</reference>
<dbReference type="EC" id="3.6.5.4" evidence="9"/>
<dbReference type="SMART" id="SM00963">
    <property type="entry name" value="SRP54_N"/>
    <property type="match status" value="1"/>
</dbReference>
<dbReference type="PANTHER" id="PTHR11564:SF5">
    <property type="entry name" value="SIGNAL RECOGNITION PARTICLE SUBUNIT SRP54"/>
    <property type="match status" value="1"/>
</dbReference>
<dbReference type="PROSITE" id="PS00300">
    <property type="entry name" value="SRP54"/>
    <property type="match status" value="1"/>
</dbReference>
<evidence type="ECO:0000256" key="3">
    <source>
        <dbReference type="ARBA" id="ARBA00022801"/>
    </source>
</evidence>
<keyword evidence="13" id="KW-1185">Reference proteome</keyword>
<comment type="function">
    <text evidence="9">Involved in targeting and insertion of nascent membrane proteins into the cytoplasmic membrane. Binds to the hydrophobic signal sequence of the ribosome-nascent chain (RNC) as it emerges from the ribosomes. The SRP-RNC complex is then targeted to the cytoplasmic membrane where it interacts with the SRP receptor FtsY.</text>
</comment>
<comment type="subcellular location">
    <subcellularLocation>
        <location evidence="9">Cytoplasm</location>
    </subcellularLocation>
    <text evidence="9">The SRP-RNC complex is targeted to the cytoplasmic membrane.</text>
</comment>
<evidence type="ECO:0000256" key="10">
    <source>
        <dbReference type="SAM" id="MobiDB-lite"/>
    </source>
</evidence>
<keyword evidence="5 9" id="KW-0342">GTP-binding</keyword>
<dbReference type="SUPFAM" id="SSF47446">
    <property type="entry name" value="Signal peptide-binding domain"/>
    <property type="match status" value="1"/>
</dbReference>
<dbReference type="InterPro" id="IPR027417">
    <property type="entry name" value="P-loop_NTPase"/>
</dbReference>
<feature type="compositionally biased region" description="Basic residues" evidence="10">
    <location>
        <begin position="453"/>
        <end position="469"/>
    </location>
</feature>
<dbReference type="NCBIfam" id="TIGR00959">
    <property type="entry name" value="ffh"/>
    <property type="match status" value="1"/>
</dbReference>
<dbReference type="InterPro" id="IPR004780">
    <property type="entry name" value="SRP"/>
</dbReference>
<dbReference type="SMART" id="SM00382">
    <property type="entry name" value="AAA"/>
    <property type="match status" value="1"/>
</dbReference>
<sequence>MAFESLSERLSQAMKNITGQGKLTEKNMNDMLKEVRMSLLEADVNYGVVKDFVARVKEKALGQEVMESLNPSQMVVKIVRDELQELLGSSDTELTLNPDGLTTVMMAGLQGTGKTTASGKIARYAKQKLKKKVLLVAADVVRPAAIDQLQTLGQQVGVDVFTLGPDVTAVETARQGLDYARENGHDLVIFDTAGRLHVDQALMDELRQMEELIHPDNILLTVDAMTGQDIVNVAKSFDDQLDITGLVVTKMDGDARGGGLLSVRSITSVPVVFVSGGEKMEDLEQFHPDRMADRILGMGDVVSLIEQAQDRLDMEVGRQSADRMMNGIFTFNDMLAQFGQLEKMGSMQGILKMIPGLNKMAAQVNDEAMNSVMKRNRAIIQSMTPFERENPSCLKASRKQRIAKGSGVKVQDVNKLIQQLNQMQQMTKLMSGGSNMNAMMNAMSRGQGVSKHAGSKKQKLSKKKKKKKK</sequence>
<feature type="region of interest" description="Disordered" evidence="10">
    <location>
        <begin position="445"/>
        <end position="469"/>
    </location>
</feature>
<comment type="similarity">
    <text evidence="1 9">Belongs to the GTP-binding SRP family. SRP54 subfamily.</text>
</comment>
<name>A0A140DTU7_9FIRM</name>
<evidence type="ECO:0000256" key="5">
    <source>
        <dbReference type="ARBA" id="ARBA00023134"/>
    </source>
</evidence>
<evidence type="ECO:0000256" key="7">
    <source>
        <dbReference type="ARBA" id="ARBA00023274"/>
    </source>
</evidence>
<dbReference type="STRING" id="1702221.AALO17_09400"/>